<keyword evidence="4" id="KW-0548">Nucleotidyltransferase</keyword>
<evidence type="ECO:0000256" key="2">
    <source>
        <dbReference type="ARBA" id="ARBA00012180"/>
    </source>
</evidence>
<evidence type="ECO:0000256" key="4">
    <source>
        <dbReference type="ARBA" id="ARBA00022695"/>
    </source>
</evidence>
<evidence type="ECO:0000256" key="7">
    <source>
        <dbReference type="ARBA" id="ARBA00022801"/>
    </source>
</evidence>
<gene>
    <name evidence="10" type="primary">Ervk8_3</name>
    <name evidence="10" type="ORF">PENPIL_R15419</name>
</gene>
<evidence type="ECO:0000256" key="3">
    <source>
        <dbReference type="ARBA" id="ARBA00022679"/>
    </source>
</evidence>
<keyword evidence="7" id="KW-0378">Hydrolase</keyword>
<comment type="similarity">
    <text evidence="1">Belongs to the beta type-B retroviral polymerase family. HERV class-II K(HML-2) pol subfamily.</text>
</comment>
<keyword evidence="5" id="KW-0540">Nuclease</keyword>
<feature type="non-terminal residue" evidence="10">
    <location>
        <position position="101"/>
    </location>
</feature>
<keyword evidence="8" id="KW-0695">RNA-directed DNA polymerase</keyword>
<protein>
    <recommendedName>
        <fullName evidence="2">ribonuclease H</fullName>
        <ecNumber evidence="2">3.1.26.4</ecNumber>
    </recommendedName>
</protein>
<dbReference type="GO" id="GO:0035613">
    <property type="term" value="F:RNA stem-loop binding"/>
    <property type="evidence" value="ECO:0007669"/>
    <property type="project" value="TreeGrafter"/>
</dbReference>
<proteinExistence type="inferred from homology"/>
<evidence type="ECO:0000313" key="10">
    <source>
        <dbReference type="EMBL" id="NXC46428.1"/>
    </source>
</evidence>
<evidence type="ECO:0000256" key="6">
    <source>
        <dbReference type="ARBA" id="ARBA00022759"/>
    </source>
</evidence>
<dbReference type="InterPro" id="IPR043128">
    <property type="entry name" value="Rev_trsase/Diguanyl_cyclase"/>
</dbReference>
<dbReference type="Proteomes" id="UP000613066">
    <property type="component" value="Unassembled WGS sequence"/>
</dbReference>
<dbReference type="PANTHER" id="PTHR41694:SF3">
    <property type="entry name" value="RNA-DIRECTED DNA POLYMERASE-RELATED"/>
    <property type="match status" value="1"/>
</dbReference>
<evidence type="ECO:0000256" key="5">
    <source>
        <dbReference type="ARBA" id="ARBA00022722"/>
    </source>
</evidence>
<feature type="domain" description="Reverse transcriptase" evidence="9">
    <location>
        <begin position="1"/>
        <end position="101"/>
    </location>
</feature>
<organism evidence="10 11">
    <name type="scientific">Penelope pileata</name>
    <dbReference type="NCBI Taxonomy" id="1118817"/>
    <lineage>
        <taxon>Eukaryota</taxon>
        <taxon>Metazoa</taxon>
        <taxon>Chordata</taxon>
        <taxon>Craniata</taxon>
        <taxon>Vertebrata</taxon>
        <taxon>Euteleostomi</taxon>
        <taxon>Archelosauria</taxon>
        <taxon>Archosauria</taxon>
        <taxon>Dinosauria</taxon>
        <taxon>Saurischia</taxon>
        <taxon>Theropoda</taxon>
        <taxon>Coelurosauria</taxon>
        <taxon>Aves</taxon>
        <taxon>Neognathae</taxon>
        <taxon>Galloanserae</taxon>
        <taxon>Galliformes</taxon>
        <taxon>Cracidae</taxon>
        <taxon>Penelope</taxon>
    </lineage>
</organism>
<dbReference type="SUPFAM" id="SSF56672">
    <property type="entry name" value="DNA/RNA polymerases"/>
    <property type="match status" value="1"/>
</dbReference>
<accession>A0A851NY65</accession>
<dbReference type="GO" id="GO:0003964">
    <property type="term" value="F:RNA-directed DNA polymerase activity"/>
    <property type="evidence" value="ECO:0007669"/>
    <property type="project" value="UniProtKB-KW"/>
</dbReference>
<dbReference type="PANTHER" id="PTHR41694">
    <property type="entry name" value="ENDOGENOUS RETROVIRUS GROUP K MEMBER POL PROTEIN"/>
    <property type="match status" value="1"/>
</dbReference>
<dbReference type="InterPro" id="IPR043502">
    <property type="entry name" value="DNA/RNA_pol_sf"/>
</dbReference>
<dbReference type="AlphaFoldDB" id="A0A851NY65"/>
<dbReference type="OrthoDB" id="6773263at2759"/>
<dbReference type="EC" id="3.1.26.4" evidence="2"/>
<keyword evidence="6" id="KW-0255">Endonuclease</keyword>
<dbReference type="Gene3D" id="3.10.10.10">
    <property type="entry name" value="HIV Type 1 Reverse Transcriptase, subunit A, domain 1"/>
    <property type="match status" value="1"/>
</dbReference>
<evidence type="ECO:0000256" key="8">
    <source>
        <dbReference type="ARBA" id="ARBA00022918"/>
    </source>
</evidence>
<keyword evidence="3" id="KW-0808">Transferase</keyword>
<comment type="caution">
    <text evidence="10">The sequence shown here is derived from an EMBL/GenBank/DDBJ whole genome shotgun (WGS) entry which is preliminary data.</text>
</comment>
<dbReference type="PROSITE" id="PS50878">
    <property type="entry name" value="RT_POL"/>
    <property type="match status" value="1"/>
</dbReference>
<evidence type="ECO:0000313" key="11">
    <source>
        <dbReference type="Proteomes" id="UP000613066"/>
    </source>
</evidence>
<keyword evidence="11" id="KW-1185">Reference proteome</keyword>
<reference evidence="10" key="1">
    <citation type="submission" date="2019-09" db="EMBL/GenBank/DDBJ databases">
        <title>Bird 10,000 Genomes (B10K) Project - Family phase.</title>
        <authorList>
            <person name="Zhang G."/>
        </authorList>
    </citation>
    <scope>NUCLEOTIDE SEQUENCE</scope>
    <source>
        <strain evidence="10">B10K-DU-001-08</strain>
        <tissue evidence="10">Muscle</tissue>
    </source>
</reference>
<name>A0A851NY65_9GALL</name>
<evidence type="ECO:0000256" key="1">
    <source>
        <dbReference type="ARBA" id="ARBA00010879"/>
    </source>
</evidence>
<evidence type="ECO:0000259" key="9">
    <source>
        <dbReference type="PROSITE" id="PS50878"/>
    </source>
</evidence>
<sequence>DLLVIDLKDCFFTIPLHPDDTERFAFSVPSVNKAEPEKRYQWVVSPQDMKNSPTMCQIYVAWALEPVRRLLPDLLIYHYMDNILLAGKKLEEKQILQTVIN</sequence>
<dbReference type="Pfam" id="PF00078">
    <property type="entry name" value="RVT_1"/>
    <property type="match status" value="1"/>
</dbReference>
<dbReference type="Gene3D" id="3.30.70.270">
    <property type="match status" value="1"/>
</dbReference>
<feature type="non-terminal residue" evidence="10">
    <location>
        <position position="1"/>
    </location>
</feature>
<dbReference type="GO" id="GO:0004523">
    <property type="term" value="F:RNA-DNA hybrid ribonuclease activity"/>
    <property type="evidence" value="ECO:0007669"/>
    <property type="project" value="UniProtKB-EC"/>
</dbReference>
<dbReference type="EMBL" id="WBMW01003933">
    <property type="protein sequence ID" value="NXC46428.1"/>
    <property type="molecule type" value="Genomic_DNA"/>
</dbReference>
<dbReference type="InterPro" id="IPR000477">
    <property type="entry name" value="RT_dom"/>
</dbReference>